<evidence type="ECO:0000259" key="3">
    <source>
        <dbReference type="PROSITE" id="PS51127"/>
    </source>
</evidence>
<dbReference type="Pfam" id="PF02369">
    <property type="entry name" value="Big_1"/>
    <property type="match status" value="1"/>
</dbReference>
<keyword evidence="2" id="KW-1133">Transmembrane helix</keyword>
<dbReference type="SUPFAM" id="SSF49373">
    <property type="entry name" value="Invasin/intimin cell-adhesion fragments"/>
    <property type="match status" value="1"/>
</dbReference>
<accession>A0A345E6M9</accession>
<dbReference type="GeneID" id="37284967"/>
<dbReference type="AlphaFoldDB" id="A0A345E6M9"/>
<dbReference type="SMART" id="SM00634">
    <property type="entry name" value="BID_1"/>
    <property type="match status" value="1"/>
</dbReference>
<keyword evidence="2" id="KW-0472">Membrane</keyword>
<comment type="similarity">
    <text evidence="1">Belongs to the intimin/invasin family.</text>
</comment>
<feature type="transmembrane region" description="Helical" evidence="2">
    <location>
        <begin position="12"/>
        <end position="30"/>
    </location>
</feature>
<feature type="domain" description="Big-1" evidence="3">
    <location>
        <begin position="290"/>
        <end position="393"/>
    </location>
</feature>
<dbReference type="KEGG" id="haj:DU500_16240"/>
<dbReference type="PROSITE" id="PS51127">
    <property type="entry name" value="BIG1"/>
    <property type="match status" value="1"/>
</dbReference>
<dbReference type="RefSeq" id="WP_114586972.1">
    <property type="nucleotide sequence ID" value="NZ_CP031150.1"/>
</dbReference>
<dbReference type="InterPro" id="IPR003344">
    <property type="entry name" value="Big_1_dom"/>
</dbReference>
<reference evidence="4 5" key="1">
    <citation type="submission" date="2018-07" db="EMBL/GenBank/DDBJ databases">
        <title>Genome sequences of Haloplanus sp. CBA1113.</title>
        <authorList>
            <person name="Kim Y.B."/>
            <person name="Roh S.W."/>
        </authorList>
    </citation>
    <scope>NUCLEOTIDE SEQUENCE [LARGE SCALE GENOMIC DNA]</scope>
    <source>
        <strain evidence="4 5">CBA1113</strain>
    </source>
</reference>
<keyword evidence="2" id="KW-0812">Transmembrane</keyword>
<dbReference type="Proteomes" id="UP000253273">
    <property type="component" value="Chromosome"/>
</dbReference>
<protein>
    <recommendedName>
        <fullName evidence="3">Big-1 domain-containing protein</fullName>
    </recommendedName>
</protein>
<evidence type="ECO:0000256" key="2">
    <source>
        <dbReference type="SAM" id="Phobius"/>
    </source>
</evidence>
<gene>
    <name evidence="4" type="ORF">DU500_16240</name>
</gene>
<evidence type="ECO:0000313" key="5">
    <source>
        <dbReference type="Proteomes" id="UP000253273"/>
    </source>
</evidence>
<sequence>MGFRDANRAQAIQVGAILLFALLILGISIYQATVVPQQNARVEFNAYQEATDDMVSVRDDVVTAGTEGTAASTTVETGATYPARSIFINPGAPSGTVSTASASNVTVSGVRPVDSEASNTRAFWNETSGTYETNRVTFTPSYNEFDGSPVAIAGQGVYRLPEGRVLPISAGSTISANRITLVTVRGDLGASGRSVSVTADPVSTATRTVVVTGTGGTFNVTVPTPVPASAWNDTVAPDVVANPNVRTTDPVGDDSVRIEFNGSRRYELRLAAVELRAQSDSSTVQQPDGSYLIGLTGNETISTNGTSPIAVEVRDRYNNPVSGADVTFNVTSGDATFAGGGTGRVVTTDGSGRAPVALRPGGSGTITVEAKSDLNGNGTIESYERTRFAVTATDGSDDQGGAEEINPAEEGDVVLESGETQQSSNKDEITIRFNNTADGDRTITEARLSFYYASGSNDNPPESITIGGTDLSVPSRLTQLDSTLTLAPGTGQTITLTANMGSGVPVPGDFLVLSLVFEETGDVNTYFVTLEKA</sequence>
<evidence type="ECO:0000256" key="1">
    <source>
        <dbReference type="ARBA" id="ARBA00010116"/>
    </source>
</evidence>
<dbReference type="OrthoDB" id="121941at2157"/>
<evidence type="ECO:0000313" key="4">
    <source>
        <dbReference type="EMBL" id="AXG07851.1"/>
    </source>
</evidence>
<dbReference type="Gene3D" id="2.60.40.10">
    <property type="entry name" value="Immunoglobulins"/>
    <property type="match status" value="1"/>
</dbReference>
<proteinExistence type="inferred from homology"/>
<dbReference type="EMBL" id="CP031150">
    <property type="protein sequence ID" value="AXG07851.1"/>
    <property type="molecule type" value="Genomic_DNA"/>
</dbReference>
<organism evidence="4 5">
    <name type="scientific">Haloplanus rubicundus</name>
    <dbReference type="NCBI Taxonomy" id="1547898"/>
    <lineage>
        <taxon>Archaea</taxon>
        <taxon>Methanobacteriati</taxon>
        <taxon>Methanobacteriota</taxon>
        <taxon>Stenosarchaea group</taxon>
        <taxon>Halobacteria</taxon>
        <taxon>Halobacteriales</taxon>
        <taxon>Haloferacaceae</taxon>
        <taxon>Haloplanus</taxon>
    </lineage>
</organism>
<dbReference type="InterPro" id="IPR013783">
    <property type="entry name" value="Ig-like_fold"/>
</dbReference>
<dbReference type="InterPro" id="IPR008964">
    <property type="entry name" value="Invasin/intimin_cell_adhesion"/>
</dbReference>
<name>A0A345E6M9_9EURY</name>
<keyword evidence="5" id="KW-1185">Reference proteome</keyword>